<gene>
    <name evidence="2" type="ORF">IAD20_05065</name>
</gene>
<sequence>MTDTKIKLSIPEILLHLVLLAGAFWFFTSILRFVIGDKNDKQILINIIFFLEVTLAFYFIPLKHPLKTSKFGFTLTVLGSILNIYIMIFSAYLTINLVKPRPHYPYFEFVYNLMPLLLCLPLLTYISGFINKKLFYTLTKIIFTSFTMALLFSLGYLVKIYL</sequence>
<dbReference type="Proteomes" id="UP000824107">
    <property type="component" value="Unassembled WGS sequence"/>
</dbReference>
<name>A0A9D1M4D1_9PROT</name>
<reference evidence="2" key="2">
    <citation type="journal article" date="2021" name="PeerJ">
        <title>Extensive microbial diversity within the chicken gut microbiome revealed by metagenomics and culture.</title>
        <authorList>
            <person name="Gilroy R."/>
            <person name="Ravi A."/>
            <person name="Getino M."/>
            <person name="Pursley I."/>
            <person name="Horton D.L."/>
            <person name="Alikhan N.F."/>
            <person name="Baker D."/>
            <person name="Gharbi K."/>
            <person name="Hall N."/>
            <person name="Watson M."/>
            <person name="Adriaenssens E.M."/>
            <person name="Foster-Nyarko E."/>
            <person name="Jarju S."/>
            <person name="Secka A."/>
            <person name="Antonio M."/>
            <person name="Oren A."/>
            <person name="Chaudhuri R.R."/>
            <person name="La Ragione R."/>
            <person name="Hildebrand F."/>
            <person name="Pallen M.J."/>
        </authorList>
    </citation>
    <scope>NUCLEOTIDE SEQUENCE</scope>
    <source>
        <strain evidence="2">ChiW3-316</strain>
    </source>
</reference>
<keyword evidence="1" id="KW-1133">Transmembrane helix</keyword>
<keyword evidence="1" id="KW-0812">Transmembrane</keyword>
<feature type="transmembrane region" description="Helical" evidence="1">
    <location>
        <begin position="109"/>
        <end position="128"/>
    </location>
</feature>
<feature type="transmembrane region" description="Helical" evidence="1">
    <location>
        <begin position="43"/>
        <end position="60"/>
    </location>
</feature>
<keyword evidence="1" id="KW-0472">Membrane</keyword>
<reference evidence="2" key="1">
    <citation type="submission" date="2020-10" db="EMBL/GenBank/DDBJ databases">
        <authorList>
            <person name="Gilroy R."/>
        </authorList>
    </citation>
    <scope>NUCLEOTIDE SEQUENCE</scope>
    <source>
        <strain evidence="2">ChiW3-316</strain>
    </source>
</reference>
<feature type="transmembrane region" description="Helical" evidence="1">
    <location>
        <begin position="13"/>
        <end position="31"/>
    </location>
</feature>
<organism evidence="2 3">
    <name type="scientific">Candidatus Scatocola faecipullorum</name>
    <dbReference type="NCBI Taxonomy" id="2840917"/>
    <lineage>
        <taxon>Bacteria</taxon>
        <taxon>Pseudomonadati</taxon>
        <taxon>Pseudomonadota</taxon>
        <taxon>Alphaproteobacteria</taxon>
        <taxon>Rhodospirillales</taxon>
        <taxon>Rhodospirillaceae</taxon>
        <taxon>Rhodospirillaceae incertae sedis</taxon>
        <taxon>Candidatus Scatocola</taxon>
    </lineage>
</organism>
<feature type="transmembrane region" description="Helical" evidence="1">
    <location>
        <begin position="134"/>
        <end position="158"/>
    </location>
</feature>
<protein>
    <submittedName>
        <fullName evidence="2">Uncharacterized protein</fullName>
    </submittedName>
</protein>
<comment type="caution">
    <text evidence="2">The sequence shown here is derived from an EMBL/GenBank/DDBJ whole genome shotgun (WGS) entry which is preliminary data.</text>
</comment>
<dbReference type="EMBL" id="DVNC01000032">
    <property type="protein sequence ID" value="HIU53431.1"/>
    <property type="molecule type" value="Genomic_DNA"/>
</dbReference>
<feature type="transmembrane region" description="Helical" evidence="1">
    <location>
        <begin position="72"/>
        <end position="97"/>
    </location>
</feature>
<evidence type="ECO:0000313" key="3">
    <source>
        <dbReference type="Proteomes" id="UP000824107"/>
    </source>
</evidence>
<evidence type="ECO:0000256" key="1">
    <source>
        <dbReference type="SAM" id="Phobius"/>
    </source>
</evidence>
<proteinExistence type="predicted"/>
<dbReference type="AlphaFoldDB" id="A0A9D1M4D1"/>
<accession>A0A9D1M4D1</accession>
<evidence type="ECO:0000313" key="2">
    <source>
        <dbReference type="EMBL" id="HIU53431.1"/>
    </source>
</evidence>